<evidence type="ECO:0000256" key="7">
    <source>
        <dbReference type="HAMAP-Rule" id="MF_00006"/>
    </source>
</evidence>
<dbReference type="InterPro" id="IPR008948">
    <property type="entry name" value="L-Aspartase-like"/>
</dbReference>
<evidence type="ECO:0000259" key="9">
    <source>
        <dbReference type="Pfam" id="PF14698"/>
    </source>
</evidence>
<dbReference type="InterPro" id="IPR022761">
    <property type="entry name" value="Fumarate_lyase_N"/>
</dbReference>
<dbReference type="PRINTS" id="PR00149">
    <property type="entry name" value="FUMRATELYASE"/>
</dbReference>
<dbReference type="NCBIfam" id="TIGR00838">
    <property type="entry name" value="argH"/>
    <property type="match status" value="1"/>
</dbReference>
<keyword evidence="4 7" id="KW-0055">Arginine biosynthesis</keyword>
<dbReference type="HAMAP" id="MF_00006">
    <property type="entry name" value="Arg_succ_lyase"/>
    <property type="match status" value="1"/>
</dbReference>
<evidence type="ECO:0000256" key="4">
    <source>
        <dbReference type="ARBA" id="ARBA00022571"/>
    </source>
</evidence>
<dbReference type="PANTHER" id="PTHR43814">
    <property type="entry name" value="ARGININOSUCCINATE LYASE"/>
    <property type="match status" value="1"/>
</dbReference>
<dbReference type="InterPro" id="IPR009049">
    <property type="entry name" value="Argininosuccinate_lyase"/>
</dbReference>
<dbReference type="InterPro" id="IPR000362">
    <property type="entry name" value="Fumarate_lyase_fam"/>
</dbReference>
<sequence length="471" mass="50097">MNQTTRLWGGRFRKSPDPRMMKLSSAGGAHARLAPQDIAGGKAHAAELERAGLLSQDEARTIVAALEAIAADLAAGTLAPDESDEDVHTFIERVLIARIGAIGAKLRAGRSRNDQAANNLKLYLRAEARSIGAMLAELLDAIAGQAERHAASVCPGFTHLQSAQPVTFGHWLMAHGQALSRDASRLQDWEKRSSLSPLGAAALAGSAIALTPELSARALGYDGPCENSVDAVGARDHVAEFLFVAAMLATNLSRLAEEVTLWTSRQFGWVVLDDAFATGSSIMPQKKNPDIAEISRGRAARLTGDLVAMLGALKGLPLAYNRDLAEDKRAAFDAVDVLGEVLPAFAGLIETMEARTDVMRAQAGAGFALATEVADHLARKGVPFAEAHEISGALVRYCEEMGRKLEGLEPVELRAIDPRLDESVLAVLTLDAAVAARSGYGGTAPARVAEQIGRFRGWLTGFSQWTRERAA</sequence>
<dbReference type="EMBL" id="FOAN01000007">
    <property type="protein sequence ID" value="SEM08646.1"/>
    <property type="molecule type" value="Genomic_DNA"/>
</dbReference>
<evidence type="ECO:0000256" key="3">
    <source>
        <dbReference type="ARBA" id="ARBA00012338"/>
    </source>
</evidence>
<dbReference type="FunFam" id="1.20.200.10:FF:000015">
    <property type="entry name" value="argininosuccinate lyase isoform X2"/>
    <property type="match status" value="1"/>
</dbReference>
<feature type="domain" description="Argininosuccinate lyase C-terminal" evidence="9">
    <location>
        <begin position="367"/>
        <end position="435"/>
    </location>
</feature>
<dbReference type="InterPro" id="IPR020557">
    <property type="entry name" value="Fumarate_lyase_CS"/>
</dbReference>
<evidence type="ECO:0000313" key="11">
    <source>
        <dbReference type="Proteomes" id="UP000199664"/>
    </source>
</evidence>
<dbReference type="AlphaFoldDB" id="A0A1H7VHC6"/>
<dbReference type="CDD" id="cd01359">
    <property type="entry name" value="Argininosuccinate_lyase"/>
    <property type="match status" value="1"/>
</dbReference>
<dbReference type="PANTHER" id="PTHR43814:SF1">
    <property type="entry name" value="ARGININOSUCCINATE LYASE"/>
    <property type="match status" value="1"/>
</dbReference>
<dbReference type="RefSeq" id="WP_091838730.1">
    <property type="nucleotide sequence ID" value="NZ_FOAN01000007.1"/>
</dbReference>
<dbReference type="PROSITE" id="PS00163">
    <property type="entry name" value="FUMARATE_LYASES"/>
    <property type="match status" value="1"/>
</dbReference>
<dbReference type="UniPathway" id="UPA00068">
    <property type="reaction ID" value="UER00114"/>
</dbReference>
<gene>
    <name evidence="7" type="primary">argH</name>
    <name evidence="10" type="ORF">SAMN04515666_107106</name>
</gene>
<dbReference type="InterPro" id="IPR029419">
    <property type="entry name" value="Arg_succ_lyase_C"/>
</dbReference>
<keyword evidence="7" id="KW-0963">Cytoplasm</keyword>
<evidence type="ECO:0000256" key="1">
    <source>
        <dbReference type="ARBA" id="ARBA00000985"/>
    </source>
</evidence>
<dbReference type="Pfam" id="PF00206">
    <property type="entry name" value="Lyase_1"/>
    <property type="match status" value="1"/>
</dbReference>
<comment type="similarity">
    <text evidence="7">Belongs to the lyase 1 family. Argininosuccinate lyase subfamily.</text>
</comment>
<organism evidence="10 11">
    <name type="scientific">Bosea lupini</name>
    <dbReference type="NCBI Taxonomy" id="1036779"/>
    <lineage>
        <taxon>Bacteria</taxon>
        <taxon>Pseudomonadati</taxon>
        <taxon>Pseudomonadota</taxon>
        <taxon>Alphaproteobacteria</taxon>
        <taxon>Hyphomicrobiales</taxon>
        <taxon>Boseaceae</taxon>
        <taxon>Bosea</taxon>
    </lineage>
</organism>
<dbReference type="FunFam" id="1.10.40.30:FF:000001">
    <property type="entry name" value="Argininosuccinate lyase"/>
    <property type="match status" value="1"/>
</dbReference>
<evidence type="ECO:0000259" key="8">
    <source>
        <dbReference type="Pfam" id="PF00206"/>
    </source>
</evidence>
<dbReference type="Pfam" id="PF14698">
    <property type="entry name" value="ASL_C2"/>
    <property type="match status" value="1"/>
</dbReference>
<keyword evidence="5 7" id="KW-0028">Amino-acid biosynthesis</keyword>
<dbReference type="STRING" id="1036779.SAMN04515666_107106"/>
<dbReference type="Gene3D" id="1.20.200.10">
    <property type="entry name" value="Fumarase/aspartase (Central domain)"/>
    <property type="match status" value="1"/>
</dbReference>
<dbReference type="Proteomes" id="UP000199664">
    <property type="component" value="Unassembled WGS sequence"/>
</dbReference>
<dbReference type="GO" id="GO:0042450">
    <property type="term" value="P:L-arginine biosynthetic process via ornithine"/>
    <property type="evidence" value="ECO:0007669"/>
    <property type="project" value="UniProtKB-UniRule"/>
</dbReference>
<name>A0A1H7VHC6_9HYPH</name>
<evidence type="ECO:0000313" key="10">
    <source>
        <dbReference type="EMBL" id="SEM08646.1"/>
    </source>
</evidence>
<dbReference type="SUPFAM" id="SSF48557">
    <property type="entry name" value="L-aspartase-like"/>
    <property type="match status" value="1"/>
</dbReference>
<dbReference type="InterPro" id="IPR024083">
    <property type="entry name" value="Fumarase/histidase_N"/>
</dbReference>
<dbReference type="PRINTS" id="PR00145">
    <property type="entry name" value="ARGSUCLYASE"/>
</dbReference>
<dbReference type="GO" id="GO:0005829">
    <property type="term" value="C:cytosol"/>
    <property type="evidence" value="ECO:0007669"/>
    <property type="project" value="TreeGrafter"/>
</dbReference>
<evidence type="ECO:0000256" key="5">
    <source>
        <dbReference type="ARBA" id="ARBA00022605"/>
    </source>
</evidence>
<comment type="catalytic activity">
    <reaction evidence="1 7">
        <text>2-(N(omega)-L-arginino)succinate = fumarate + L-arginine</text>
        <dbReference type="Rhea" id="RHEA:24020"/>
        <dbReference type="ChEBI" id="CHEBI:29806"/>
        <dbReference type="ChEBI" id="CHEBI:32682"/>
        <dbReference type="ChEBI" id="CHEBI:57472"/>
        <dbReference type="EC" id="4.3.2.1"/>
    </reaction>
</comment>
<dbReference type="Gene3D" id="1.10.40.30">
    <property type="entry name" value="Fumarase/aspartase (C-terminal domain)"/>
    <property type="match status" value="1"/>
</dbReference>
<dbReference type="Gene3D" id="1.10.275.10">
    <property type="entry name" value="Fumarase/aspartase (N-terminal domain)"/>
    <property type="match status" value="1"/>
</dbReference>
<comment type="pathway">
    <text evidence="2 7">Amino-acid biosynthesis; L-arginine biosynthesis; L-arginine from L-ornithine and carbamoyl phosphate: step 3/3.</text>
</comment>
<reference evidence="11" key="1">
    <citation type="submission" date="2016-10" db="EMBL/GenBank/DDBJ databases">
        <authorList>
            <person name="Varghese N."/>
            <person name="Submissions S."/>
        </authorList>
    </citation>
    <scope>NUCLEOTIDE SEQUENCE [LARGE SCALE GENOMIC DNA]</scope>
    <source>
        <strain evidence="11">LMG 26383,CCUG 61248,R- 45681</strain>
    </source>
</reference>
<dbReference type="GO" id="GO:0004056">
    <property type="term" value="F:argininosuccinate lyase activity"/>
    <property type="evidence" value="ECO:0007669"/>
    <property type="project" value="UniProtKB-UniRule"/>
</dbReference>
<protein>
    <recommendedName>
        <fullName evidence="3 7">Argininosuccinate lyase</fullName>
        <shortName evidence="7">ASAL</shortName>
        <ecNumber evidence="3 7">4.3.2.1</ecNumber>
    </recommendedName>
    <alternativeName>
        <fullName evidence="7">Arginosuccinase</fullName>
    </alternativeName>
</protein>
<keyword evidence="6 7" id="KW-0456">Lyase</keyword>
<feature type="domain" description="Fumarate lyase N-terminal" evidence="8">
    <location>
        <begin position="10"/>
        <end position="304"/>
    </location>
</feature>
<dbReference type="EC" id="4.3.2.1" evidence="3 7"/>
<dbReference type="OrthoDB" id="9769623at2"/>
<evidence type="ECO:0000256" key="6">
    <source>
        <dbReference type="ARBA" id="ARBA00023239"/>
    </source>
</evidence>
<evidence type="ECO:0000256" key="2">
    <source>
        <dbReference type="ARBA" id="ARBA00004941"/>
    </source>
</evidence>
<keyword evidence="11" id="KW-1185">Reference proteome</keyword>
<accession>A0A1H7VHC6</accession>
<comment type="subcellular location">
    <subcellularLocation>
        <location evidence="7">Cytoplasm</location>
    </subcellularLocation>
</comment>
<proteinExistence type="inferred from homology"/>